<feature type="domain" description="UspA" evidence="2">
    <location>
        <begin position="9"/>
        <end position="144"/>
    </location>
</feature>
<organism evidence="3 4">
    <name type="scientific">Crateriforma conspicua</name>
    <dbReference type="NCBI Taxonomy" id="2527996"/>
    <lineage>
        <taxon>Bacteria</taxon>
        <taxon>Pseudomonadati</taxon>
        <taxon>Planctomycetota</taxon>
        <taxon>Planctomycetia</taxon>
        <taxon>Planctomycetales</taxon>
        <taxon>Planctomycetaceae</taxon>
        <taxon>Crateriforma</taxon>
    </lineage>
</organism>
<dbReference type="InterPro" id="IPR006015">
    <property type="entry name" value="Universal_stress_UspA"/>
</dbReference>
<gene>
    <name evidence="3" type="ORF">Pan14r_50640</name>
</gene>
<evidence type="ECO:0000259" key="2">
    <source>
        <dbReference type="Pfam" id="PF00582"/>
    </source>
</evidence>
<proteinExistence type="inferred from homology"/>
<reference evidence="3 4" key="1">
    <citation type="submission" date="2019-02" db="EMBL/GenBank/DDBJ databases">
        <title>Deep-cultivation of Planctomycetes and their phenomic and genomic characterization uncovers novel biology.</title>
        <authorList>
            <person name="Wiegand S."/>
            <person name="Jogler M."/>
            <person name="Boedeker C."/>
            <person name="Pinto D."/>
            <person name="Vollmers J."/>
            <person name="Rivas-Marin E."/>
            <person name="Kohn T."/>
            <person name="Peeters S.H."/>
            <person name="Heuer A."/>
            <person name="Rast P."/>
            <person name="Oberbeckmann S."/>
            <person name="Bunk B."/>
            <person name="Jeske O."/>
            <person name="Meyerdierks A."/>
            <person name="Storesund J.E."/>
            <person name="Kallscheuer N."/>
            <person name="Luecker S."/>
            <person name="Lage O.M."/>
            <person name="Pohl T."/>
            <person name="Merkel B.J."/>
            <person name="Hornburger P."/>
            <person name="Mueller R.-W."/>
            <person name="Bruemmer F."/>
            <person name="Labrenz M."/>
            <person name="Spormann A.M."/>
            <person name="Op Den Camp H."/>
            <person name="Overmann J."/>
            <person name="Amann R."/>
            <person name="Jetten M.S.M."/>
            <person name="Mascher T."/>
            <person name="Medema M.H."/>
            <person name="Devos D.P."/>
            <person name="Kaster A.-K."/>
            <person name="Ovreas L."/>
            <person name="Rohde M."/>
            <person name="Galperin M.Y."/>
            <person name="Jogler C."/>
        </authorList>
    </citation>
    <scope>NUCLEOTIDE SEQUENCE [LARGE SCALE GENOMIC DNA]</scope>
    <source>
        <strain evidence="3 4">Pan14r</strain>
    </source>
</reference>
<dbReference type="CDD" id="cd00293">
    <property type="entry name" value="USP-like"/>
    <property type="match status" value="1"/>
</dbReference>
<sequence>MSESFSPIREILVPMDFSECSVSALNFAKRLASACDARLHLLYVDDDPILIQECTGQKFRDEHEDKMAMRFIEHLTAQERETFDVQLSVRLGTASHEIVNYAEERDIDMIVIGNVGRSMVSTVLLGSVTSHVIAGAKCPVTSVKVGQG</sequence>
<dbReference type="PANTHER" id="PTHR46268:SF6">
    <property type="entry name" value="UNIVERSAL STRESS PROTEIN UP12"/>
    <property type="match status" value="1"/>
</dbReference>
<evidence type="ECO:0000313" key="3">
    <source>
        <dbReference type="EMBL" id="TWT65518.1"/>
    </source>
</evidence>
<evidence type="ECO:0000256" key="1">
    <source>
        <dbReference type="ARBA" id="ARBA00008791"/>
    </source>
</evidence>
<comment type="caution">
    <text evidence="3">The sequence shown here is derived from an EMBL/GenBank/DDBJ whole genome shotgun (WGS) entry which is preliminary data.</text>
</comment>
<dbReference type="RefSeq" id="WP_165701532.1">
    <property type="nucleotide sequence ID" value="NZ_CP036319.1"/>
</dbReference>
<dbReference type="InterPro" id="IPR014729">
    <property type="entry name" value="Rossmann-like_a/b/a_fold"/>
</dbReference>
<dbReference type="InterPro" id="IPR006016">
    <property type="entry name" value="UspA"/>
</dbReference>
<dbReference type="PANTHER" id="PTHR46268">
    <property type="entry name" value="STRESS RESPONSE PROTEIN NHAX"/>
    <property type="match status" value="1"/>
</dbReference>
<accession>A0A5C5XS88</accession>
<keyword evidence="4" id="KW-1185">Reference proteome</keyword>
<protein>
    <recommendedName>
        <fullName evidence="2">UspA domain-containing protein</fullName>
    </recommendedName>
</protein>
<dbReference type="AlphaFoldDB" id="A0A5C5XS88"/>
<dbReference type="PRINTS" id="PR01438">
    <property type="entry name" value="UNVRSLSTRESS"/>
</dbReference>
<dbReference type="SUPFAM" id="SSF52402">
    <property type="entry name" value="Adenine nucleotide alpha hydrolases-like"/>
    <property type="match status" value="1"/>
</dbReference>
<evidence type="ECO:0000313" key="4">
    <source>
        <dbReference type="Proteomes" id="UP000317238"/>
    </source>
</evidence>
<dbReference type="Proteomes" id="UP000317238">
    <property type="component" value="Unassembled WGS sequence"/>
</dbReference>
<comment type="similarity">
    <text evidence="1">Belongs to the universal stress protein A family.</text>
</comment>
<dbReference type="EMBL" id="SJPL01000002">
    <property type="protein sequence ID" value="TWT65518.1"/>
    <property type="molecule type" value="Genomic_DNA"/>
</dbReference>
<dbReference type="Pfam" id="PF00582">
    <property type="entry name" value="Usp"/>
    <property type="match status" value="1"/>
</dbReference>
<dbReference type="Gene3D" id="3.40.50.620">
    <property type="entry name" value="HUPs"/>
    <property type="match status" value="1"/>
</dbReference>
<name>A0A5C5XS88_9PLAN</name>